<sequence length="138" mass="15470">MISRAALNGEGDDVSCALVGFFLCFGLNVTNQNRRFMSGLPLHIGEQHVARVLHGKPGDFFEFMNLLVVEGLNGCFCALDLRFAVRDCGLSFIERIRLFVKDLLPLENAPLVSLYLSAALTVFSFRFGANFKYFFFCL</sequence>
<protein>
    <submittedName>
        <fullName evidence="1">Uncharacterized protein</fullName>
    </submittedName>
</protein>
<organism evidence="1">
    <name type="scientific">bioreactor metagenome</name>
    <dbReference type="NCBI Taxonomy" id="1076179"/>
    <lineage>
        <taxon>unclassified sequences</taxon>
        <taxon>metagenomes</taxon>
        <taxon>ecological metagenomes</taxon>
    </lineage>
</organism>
<gene>
    <name evidence="1" type="ORF">SDC9_140384</name>
</gene>
<reference evidence="1" key="1">
    <citation type="submission" date="2019-08" db="EMBL/GenBank/DDBJ databases">
        <authorList>
            <person name="Kucharzyk K."/>
            <person name="Murdoch R.W."/>
            <person name="Higgins S."/>
            <person name="Loffler F."/>
        </authorList>
    </citation>
    <scope>NUCLEOTIDE SEQUENCE</scope>
</reference>
<dbReference type="AlphaFoldDB" id="A0A645DVU6"/>
<dbReference type="EMBL" id="VSSQ01040086">
    <property type="protein sequence ID" value="MPM93248.1"/>
    <property type="molecule type" value="Genomic_DNA"/>
</dbReference>
<name>A0A645DVU6_9ZZZZ</name>
<accession>A0A645DVU6</accession>
<evidence type="ECO:0000313" key="1">
    <source>
        <dbReference type="EMBL" id="MPM93248.1"/>
    </source>
</evidence>
<proteinExistence type="predicted"/>
<comment type="caution">
    <text evidence="1">The sequence shown here is derived from an EMBL/GenBank/DDBJ whole genome shotgun (WGS) entry which is preliminary data.</text>
</comment>